<name>A0ACB9FLA5_ARCLA</name>
<gene>
    <name evidence="1" type="ORF">L6452_02656</name>
</gene>
<evidence type="ECO:0000313" key="1">
    <source>
        <dbReference type="EMBL" id="KAI3771491.1"/>
    </source>
</evidence>
<dbReference type="Proteomes" id="UP001055879">
    <property type="component" value="Linkage Group LG01"/>
</dbReference>
<evidence type="ECO:0000313" key="2">
    <source>
        <dbReference type="Proteomes" id="UP001055879"/>
    </source>
</evidence>
<proteinExistence type="predicted"/>
<comment type="caution">
    <text evidence="1">The sequence shown here is derived from an EMBL/GenBank/DDBJ whole genome shotgun (WGS) entry which is preliminary data.</text>
</comment>
<organism evidence="1 2">
    <name type="scientific">Arctium lappa</name>
    <name type="common">Greater burdock</name>
    <name type="synonym">Lappa major</name>
    <dbReference type="NCBI Taxonomy" id="4217"/>
    <lineage>
        <taxon>Eukaryota</taxon>
        <taxon>Viridiplantae</taxon>
        <taxon>Streptophyta</taxon>
        <taxon>Embryophyta</taxon>
        <taxon>Tracheophyta</taxon>
        <taxon>Spermatophyta</taxon>
        <taxon>Magnoliopsida</taxon>
        <taxon>eudicotyledons</taxon>
        <taxon>Gunneridae</taxon>
        <taxon>Pentapetalae</taxon>
        <taxon>asterids</taxon>
        <taxon>campanulids</taxon>
        <taxon>Asterales</taxon>
        <taxon>Asteraceae</taxon>
        <taxon>Carduoideae</taxon>
        <taxon>Cardueae</taxon>
        <taxon>Arctiinae</taxon>
        <taxon>Arctium</taxon>
    </lineage>
</organism>
<reference evidence="2" key="1">
    <citation type="journal article" date="2022" name="Mol. Ecol. Resour.">
        <title>The genomes of chicory, endive, great burdock and yacon provide insights into Asteraceae palaeo-polyploidization history and plant inulin production.</title>
        <authorList>
            <person name="Fan W."/>
            <person name="Wang S."/>
            <person name="Wang H."/>
            <person name="Wang A."/>
            <person name="Jiang F."/>
            <person name="Liu H."/>
            <person name="Zhao H."/>
            <person name="Xu D."/>
            <person name="Zhang Y."/>
        </authorList>
    </citation>
    <scope>NUCLEOTIDE SEQUENCE [LARGE SCALE GENOMIC DNA]</scope>
    <source>
        <strain evidence="2">cv. Niubang</strain>
    </source>
</reference>
<reference evidence="1 2" key="2">
    <citation type="journal article" date="2022" name="Mol. Ecol. Resour.">
        <title>The genomes of chicory, endive, great burdock and yacon provide insights into Asteraceae paleo-polyploidization history and plant inulin production.</title>
        <authorList>
            <person name="Fan W."/>
            <person name="Wang S."/>
            <person name="Wang H."/>
            <person name="Wang A."/>
            <person name="Jiang F."/>
            <person name="Liu H."/>
            <person name="Zhao H."/>
            <person name="Xu D."/>
            <person name="Zhang Y."/>
        </authorList>
    </citation>
    <scope>NUCLEOTIDE SEQUENCE [LARGE SCALE GENOMIC DNA]</scope>
    <source>
        <strain evidence="2">cv. Niubang</strain>
    </source>
</reference>
<protein>
    <submittedName>
        <fullName evidence="1">Uncharacterized protein</fullName>
    </submittedName>
</protein>
<dbReference type="EMBL" id="CM042047">
    <property type="protein sequence ID" value="KAI3771491.1"/>
    <property type="molecule type" value="Genomic_DNA"/>
</dbReference>
<keyword evidence="2" id="KW-1185">Reference proteome</keyword>
<sequence length="127" mass="14699">MADILSSANSPPELPNEPVPQSMIHALVNQNQRLLEENHHLNARLEVYAKKLGRKKVKLEKERMVSRMHKNDYEATSRKLWEKTLAMDKLFEKIKTVKSRCRCLAFFVPDCLNIGIRIVNPMLSVCL</sequence>
<accession>A0ACB9FLA5</accession>